<sequence length="269" mass="27992">MRVWISGLAVLADGMAGWEPARAILRGEAAWQPTPCALPPPATLAPNERRRTSPIVRLAMTVAGEACAAAGCDPAKVHNVFGSSNGDGMVVNTILQALADPTAGVSPTQFHNSVHNAAAGYWTIGSQSHQPVACFGGYDWSWGFSLLQAAAEAVVEEKTVLLCVYDMTMPQPLAQKRPTQGTFGVGLVLSPHPVPHAPAVLDMEYGPEGAADTALTLPDAQTTAALRALCHDNPAARCLPLLAAIAQGGMHEIRVAGDVGHVAIKVTPC</sequence>
<evidence type="ECO:0000313" key="2">
    <source>
        <dbReference type="EMBL" id="PYD80137.1"/>
    </source>
</evidence>
<reference evidence="2 3" key="1">
    <citation type="submission" date="2017-07" db="EMBL/GenBank/DDBJ databases">
        <title>A draft genome sequence of Komagataeibacter sucrofermentans LMG 18788.</title>
        <authorList>
            <person name="Skraban J."/>
            <person name="Cleenwerck I."/>
            <person name="Vandamme P."/>
            <person name="Trcek J."/>
        </authorList>
    </citation>
    <scope>NUCLEOTIDE SEQUENCE [LARGE SCALE GENOMIC DNA]</scope>
    <source>
        <strain evidence="2 3">LMG 18788</strain>
    </source>
</reference>
<dbReference type="InterPro" id="IPR016039">
    <property type="entry name" value="Thiolase-like"/>
</dbReference>
<dbReference type="RefSeq" id="WP_110567828.1">
    <property type="nucleotide sequence ID" value="NZ_CP137147.1"/>
</dbReference>
<name>A0A318QK56_9PROT</name>
<feature type="domain" description="Beta-ketoacyl synthase-like N-terminal" evidence="1">
    <location>
        <begin position="34"/>
        <end position="196"/>
    </location>
</feature>
<keyword evidence="3" id="KW-1185">Reference proteome</keyword>
<evidence type="ECO:0000259" key="1">
    <source>
        <dbReference type="Pfam" id="PF13723"/>
    </source>
</evidence>
<comment type="caution">
    <text evidence="2">The sequence shown here is derived from an EMBL/GenBank/DDBJ whole genome shotgun (WGS) entry which is preliminary data.</text>
</comment>
<proteinExistence type="predicted"/>
<dbReference type="Proteomes" id="UP000247814">
    <property type="component" value="Unassembled WGS sequence"/>
</dbReference>
<dbReference type="EMBL" id="NKUA01000004">
    <property type="protein sequence ID" value="PYD80137.1"/>
    <property type="molecule type" value="Genomic_DNA"/>
</dbReference>
<dbReference type="GO" id="GO:0016746">
    <property type="term" value="F:acyltransferase activity"/>
    <property type="evidence" value="ECO:0007669"/>
    <property type="project" value="InterPro"/>
</dbReference>
<gene>
    <name evidence="2" type="ORF">CFR77_04000</name>
</gene>
<dbReference type="SUPFAM" id="SSF53901">
    <property type="entry name" value="Thiolase-like"/>
    <property type="match status" value="1"/>
</dbReference>
<protein>
    <recommendedName>
        <fullName evidence="1">Beta-ketoacyl synthase-like N-terminal domain-containing protein</fullName>
    </recommendedName>
</protein>
<evidence type="ECO:0000313" key="3">
    <source>
        <dbReference type="Proteomes" id="UP000247814"/>
    </source>
</evidence>
<organism evidence="2 3">
    <name type="scientific">Komagataeibacter sucrofermentans</name>
    <dbReference type="NCBI Taxonomy" id="1053551"/>
    <lineage>
        <taxon>Bacteria</taxon>
        <taxon>Pseudomonadati</taxon>
        <taxon>Pseudomonadota</taxon>
        <taxon>Alphaproteobacteria</taxon>
        <taxon>Acetobacterales</taxon>
        <taxon>Acetobacteraceae</taxon>
        <taxon>Komagataeibacter</taxon>
    </lineage>
</organism>
<dbReference type="OrthoDB" id="9798676at2"/>
<dbReference type="Gene3D" id="3.40.47.10">
    <property type="match status" value="1"/>
</dbReference>
<dbReference type="AlphaFoldDB" id="A0A318QK56"/>
<dbReference type="InterPro" id="IPR014030">
    <property type="entry name" value="Ketoacyl_synth_N"/>
</dbReference>
<dbReference type="Pfam" id="PF13723">
    <property type="entry name" value="Ketoacyl-synt_2"/>
    <property type="match status" value="1"/>
</dbReference>
<accession>A0A318QK56</accession>